<comment type="subcellular location">
    <subcellularLocation>
        <location evidence="1 6 7">Nucleus</location>
    </subcellularLocation>
</comment>
<sequence>MVETFSKLNFNHIETIILKEERKKDSSSKLASIKINSPPPLPVRLRSQRKRRKPRVLFTQEQVLHLEEYFGQQKYISNSERDELACKLKLTPTQIKIWFQNRRYKCKRVEADEHLQQIINTQLSTNNQNKIFEELFFQQFLKRN</sequence>
<dbReference type="InterPro" id="IPR017970">
    <property type="entry name" value="Homeobox_CS"/>
</dbReference>
<dbReference type="PRINTS" id="PR00024">
    <property type="entry name" value="HOMEOBOX"/>
</dbReference>
<gene>
    <name evidence="10" type="ORF">MENT_LOCUS5080</name>
</gene>
<dbReference type="SUPFAM" id="SSF46689">
    <property type="entry name" value="Homeodomain-like"/>
    <property type="match status" value="1"/>
</dbReference>
<accession>A0A6V7TX50</accession>
<dbReference type="InterPro" id="IPR050394">
    <property type="entry name" value="Homeobox_NK-like"/>
</dbReference>
<protein>
    <recommendedName>
        <fullName evidence="9">Homeobox domain-containing protein</fullName>
    </recommendedName>
</protein>
<evidence type="ECO:0000256" key="6">
    <source>
        <dbReference type="PROSITE-ProRule" id="PRU00108"/>
    </source>
</evidence>
<dbReference type="Gene3D" id="1.10.10.60">
    <property type="entry name" value="Homeodomain-like"/>
    <property type="match status" value="1"/>
</dbReference>
<feature type="region of interest" description="Disordered" evidence="8">
    <location>
        <begin position="28"/>
        <end position="52"/>
    </location>
</feature>
<dbReference type="InterPro" id="IPR020479">
    <property type="entry name" value="HD_metazoa"/>
</dbReference>
<keyword evidence="5 6" id="KW-0539">Nucleus</keyword>
<evidence type="ECO:0000256" key="5">
    <source>
        <dbReference type="ARBA" id="ARBA00023242"/>
    </source>
</evidence>
<dbReference type="Proteomes" id="UP000580250">
    <property type="component" value="Unassembled WGS sequence"/>
</dbReference>
<dbReference type="GO" id="GO:0000978">
    <property type="term" value="F:RNA polymerase II cis-regulatory region sequence-specific DNA binding"/>
    <property type="evidence" value="ECO:0007669"/>
    <property type="project" value="TreeGrafter"/>
</dbReference>
<dbReference type="CDD" id="cd00086">
    <property type="entry name" value="homeodomain"/>
    <property type="match status" value="1"/>
</dbReference>
<dbReference type="PROSITE" id="PS00027">
    <property type="entry name" value="HOMEOBOX_1"/>
    <property type="match status" value="1"/>
</dbReference>
<evidence type="ECO:0000256" key="2">
    <source>
        <dbReference type="ARBA" id="ARBA00022473"/>
    </source>
</evidence>
<dbReference type="GO" id="GO:0005634">
    <property type="term" value="C:nucleus"/>
    <property type="evidence" value="ECO:0007669"/>
    <property type="project" value="UniProtKB-SubCell"/>
</dbReference>
<dbReference type="AlphaFoldDB" id="A0A6V7TX50"/>
<evidence type="ECO:0000256" key="7">
    <source>
        <dbReference type="RuleBase" id="RU000682"/>
    </source>
</evidence>
<dbReference type="GO" id="GO:0000981">
    <property type="term" value="F:DNA-binding transcription factor activity, RNA polymerase II-specific"/>
    <property type="evidence" value="ECO:0007669"/>
    <property type="project" value="InterPro"/>
</dbReference>
<proteinExistence type="predicted"/>
<keyword evidence="2" id="KW-0217">Developmental protein</keyword>
<feature type="domain" description="Homeobox" evidence="9">
    <location>
        <begin position="49"/>
        <end position="109"/>
    </location>
</feature>
<dbReference type="OrthoDB" id="3137333at2759"/>
<name>A0A6V7TX50_MELEN</name>
<dbReference type="EMBL" id="CAJEWN010000018">
    <property type="protein sequence ID" value="CAD2136492.1"/>
    <property type="molecule type" value="Genomic_DNA"/>
</dbReference>
<organism evidence="10 11">
    <name type="scientific">Meloidogyne enterolobii</name>
    <name type="common">Root-knot nematode worm</name>
    <name type="synonym">Meloidogyne mayaguensis</name>
    <dbReference type="NCBI Taxonomy" id="390850"/>
    <lineage>
        <taxon>Eukaryota</taxon>
        <taxon>Metazoa</taxon>
        <taxon>Ecdysozoa</taxon>
        <taxon>Nematoda</taxon>
        <taxon>Chromadorea</taxon>
        <taxon>Rhabditida</taxon>
        <taxon>Tylenchina</taxon>
        <taxon>Tylenchomorpha</taxon>
        <taxon>Tylenchoidea</taxon>
        <taxon>Meloidogynidae</taxon>
        <taxon>Meloidogyninae</taxon>
        <taxon>Meloidogyne</taxon>
    </lineage>
</organism>
<evidence type="ECO:0000256" key="3">
    <source>
        <dbReference type="ARBA" id="ARBA00023125"/>
    </source>
</evidence>
<dbReference type="PROSITE" id="PS50071">
    <property type="entry name" value="HOMEOBOX_2"/>
    <property type="match status" value="1"/>
</dbReference>
<reference evidence="10 11" key="1">
    <citation type="submission" date="2020-08" db="EMBL/GenBank/DDBJ databases">
        <authorList>
            <person name="Koutsovoulos G."/>
            <person name="Danchin GJ E."/>
        </authorList>
    </citation>
    <scope>NUCLEOTIDE SEQUENCE [LARGE SCALE GENOMIC DNA]</scope>
</reference>
<keyword evidence="3 6" id="KW-0238">DNA-binding</keyword>
<dbReference type="PANTHER" id="PTHR24340">
    <property type="entry name" value="HOMEOBOX PROTEIN NKX"/>
    <property type="match status" value="1"/>
</dbReference>
<evidence type="ECO:0000256" key="1">
    <source>
        <dbReference type="ARBA" id="ARBA00004123"/>
    </source>
</evidence>
<dbReference type="Pfam" id="PF00046">
    <property type="entry name" value="Homeodomain"/>
    <property type="match status" value="1"/>
</dbReference>
<evidence type="ECO:0000313" key="11">
    <source>
        <dbReference type="Proteomes" id="UP000580250"/>
    </source>
</evidence>
<comment type="caution">
    <text evidence="10">The sequence shown here is derived from an EMBL/GenBank/DDBJ whole genome shotgun (WGS) entry which is preliminary data.</text>
</comment>
<evidence type="ECO:0000256" key="4">
    <source>
        <dbReference type="ARBA" id="ARBA00023155"/>
    </source>
</evidence>
<dbReference type="PANTHER" id="PTHR24340:SF41">
    <property type="entry name" value="MUSCLE-SPECIFIC HOMEOBOX PROTEIN TINMAN-RELATED"/>
    <property type="match status" value="1"/>
</dbReference>
<dbReference type="GO" id="GO:0030154">
    <property type="term" value="P:cell differentiation"/>
    <property type="evidence" value="ECO:0007669"/>
    <property type="project" value="TreeGrafter"/>
</dbReference>
<evidence type="ECO:0000259" key="9">
    <source>
        <dbReference type="PROSITE" id="PS50071"/>
    </source>
</evidence>
<feature type="DNA-binding region" description="Homeobox" evidence="6">
    <location>
        <begin position="51"/>
        <end position="110"/>
    </location>
</feature>
<dbReference type="InterPro" id="IPR001356">
    <property type="entry name" value="HD"/>
</dbReference>
<dbReference type="SMART" id="SM00389">
    <property type="entry name" value="HOX"/>
    <property type="match status" value="1"/>
</dbReference>
<evidence type="ECO:0000313" key="10">
    <source>
        <dbReference type="EMBL" id="CAD2136492.1"/>
    </source>
</evidence>
<evidence type="ECO:0000256" key="8">
    <source>
        <dbReference type="SAM" id="MobiDB-lite"/>
    </source>
</evidence>
<dbReference type="InterPro" id="IPR009057">
    <property type="entry name" value="Homeodomain-like_sf"/>
</dbReference>
<keyword evidence="4 6" id="KW-0371">Homeobox</keyword>